<dbReference type="AlphaFoldDB" id="A0AAF0YR57"/>
<dbReference type="PANTHER" id="PTHR33361:SF2">
    <property type="entry name" value="DUF885 DOMAIN-CONTAINING PROTEIN"/>
    <property type="match status" value="1"/>
</dbReference>
<dbReference type="PANTHER" id="PTHR33361">
    <property type="entry name" value="GLR0591 PROTEIN"/>
    <property type="match status" value="1"/>
</dbReference>
<dbReference type="Pfam" id="PF05960">
    <property type="entry name" value="DUF885"/>
    <property type="match status" value="1"/>
</dbReference>
<name>A0AAF0YR57_9CORY</name>
<reference evidence="1" key="2">
    <citation type="submission" date="2023-10" db="EMBL/GenBank/DDBJ databases">
        <authorList>
            <person name="Choi B."/>
        </authorList>
    </citation>
    <scope>NUCLEOTIDE SEQUENCE</scope>
    <source>
        <strain evidence="1">UMB0763</strain>
    </source>
</reference>
<dbReference type="RefSeq" id="WP_101678547.1">
    <property type="nucleotide sequence ID" value="NZ_CAUPGZ010000017.1"/>
</dbReference>
<organism evidence="1 2">
    <name type="scientific">Corynebacterium pyruviciproducens</name>
    <dbReference type="NCBI Taxonomy" id="598660"/>
    <lineage>
        <taxon>Bacteria</taxon>
        <taxon>Bacillati</taxon>
        <taxon>Actinomycetota</taxon>
        <taxon>Actinomycetes</taxon>
        <taxon>Mycobacteriales</taxon>
        <taxon>Corynebacteriaceae</taxon>
        <taxon>Corynebacterium</taxon>
    </lineage>
</organism>
<evidence type="ECO:0000313" key="2">
    <source>
        <dbReference type="Proteomes" id="UP000234560"/>
    </source>
</evidence>
<proteinExistence type="predicted"/>
<accession>A0AAF0YR57</accession>
<gene>
    <name evidence="1" type="ORF">CYJ47_11745</name>
</gene>
<sequence length="548" mass="61518">MTEPRTQSLLDSSCDDYIYSLAELIPTAATDWGIPGMEGELQDFSPEYFSAVADRARELLADVDALEDETDADDDADDFDDVDRVTAKVLRDRLRLELDLHHDYEDMGNLNNIDSPVQDIRMAFQNMPADEDAMRSRLSKVPAALAGYQQSLSEAAVQGRVAPIRQIEEVKKQCDELAEPGSLLETCLAPEAEIEVAKAAFGSMRQWLSENLAPHAPKEDACGLERYERFSKLFVGFDIDFEEAYNWGLDSLQEIVEKQQKVAEALYGEGTSVERALENLEEDPRYQLHGTAELKKWMQKTANQAIAQLNGTEFEIPEEMATIQCLIDPAGTGGIYYTAPTDDFSRPGRMWWAVPEGQETFHTWQEKTTVFHEGVPGHHMQLGTQIASDTLNAWRRLACWNSGHGEGWALYAESLMEELGYLDDPGYVMGYLDSQRLRAARVVLDIGVHLGLATPEGGRWDASYARTFLQDNTAMADANVRFELNRYLGWPGQAPSYALGQRAWRELRHDVTATGVTPQEFHSRALALGSIPMNILREEMIENSEDED</sequence>
<evidence type="ECO:0000313" key="1">
    <source>
        <dbReference type="EMBL" id="WOT01907.1"/>
    </source>
</evidence>
<dbReference type="Proteomes" id="UP000234560">
    <property type="component" value="Chromosome"/>
</dbReference>
<protein>
    <submittedName>
        <fullName evidence="1">DUF885 domain-containing protein</fullName>
    </submittedName>
</protein>
<dbReference type="EMBL" id="CP136958">
    <property type="protein sequence ID" value="WOT01907.1"/>
    <property type="molecule type" value="Genomic_DNA"/>
</dbReference>
<dbReference type="InterPro" id="IPR010281">
    <property type="entry name" value="DUF885"/>
</dbReference>
<dbReference type="KEGG" id="cpyr:CYJ47_11745"/>
<reference evidence="1" key="1">
    <citation type="submission" date="2017-12" db="EMBL/GenBank/DDBJ databases">
        <authorList>
            <person name="Thomas-White K."/>
            <person name="Wolfe A.J."/>
        </authorList>
    </citation>
    <scope>NUCLEOTIDE SEQUENCE</scope>
    <source>
        <strain evidence="1">UMB0763</strain>
    </source>
</reference>